<dbReference type="PROSITE" id="PS51257">
    <property type="entry name" value="PROKAR_LIPOPROTEIN"/>
    <property type="match status" value="1"/>
</dbReference>
<dbReference type="EMBL" id="BMAT01001222">
    <property type="protein sequence ID" value="GFR81791.1"/>
    <property type="molecule type" value="Genomic_DNA"/>
</dbReference>
<evidence type="ECO:0000256" key="2">
    <source>
        <dbReference type="SAM" id="SignalP"/>
    </source>
</evidence>
<name>A0AAV4G966_9GAST</name>
<feature type="region of interest" description="Disordered" evidence="1">
    <location>
        <begin position="59"/>
        <end position="83"/>
    </location>
</feature>
<proteinExistence type="predicted"/>
<protein>
    <submittedName>
        <fullName evidence="3">Uncharacterized protein</fullName>
    </submittedName>
</protein>
<sequence>MKSWYSSVFVGVSVLLVFLVLSASCHPLDEDTADVLDEKMSAYMTNILDMLNYAKTAQNSQSNVLDSMPEVGKRDRRPYRSRSEKYIPQNVKPYRGCADYVNIASRYQDAGRSLKLE</sequence>
<gene>
    <name evidence="3" type="ORF">ElyMa_000612100</name>
</gene>
<accession>A0AAV4G966</accession>
<organism evidence="3 4">
    <name type="scientific">Elysia marginata</name>
    <dbReference type="NCBI Taxonomy" id="1093978"/>
    <lineage>
        <taxon>Eukaryota</taxon>
        <taxon>Metazoa</taxon>
        <taxon>Spiralia</taxon>
        <taxon>Lophotrochozoa</taxon>
        <taxon>Mollusca</taxon>
        <taxon>Gastropoda</taxon>
        <taxon>Heterobranchia</taxon>
        <taxon>Euthyneura</taxon>
        <taxon>Panpulmonata</taxon>
        <taxon>Sacoglossa</taxon>
        <taxon>Placobranchoidea</taxon>
        <taxon>Plakobranchidae</taxon>
        <taxon>Elysia</taxon>
    </lineage>
</organism>
<feature type="signal peptide" evidence="2">
    <location>
        <begin position="1"/>
        <end position="25"/>
    </location>
</feature>
<evidence type="ECO:0000256" key="1">
    <source>
        <dbReference type="SAM" id="MobiDB-lite"/>
    </source>
</evidence>
<comment type="caution">
    <text evidence="3">The sequence shown here is derived from an EMBL/GenBank/DDBJ whole genome shotgun (WGS) entry which is preliminary data.</text>
</comment>
<dbReference type="AlphaFoldDB" id="A0AAV4G966"/>
<feature type="chain" id="PRO_5043495331" evidence="2">
    <location>
        <begin position="26"/>
        <end position="117"/>
    </location>
</feature>
<keyword evidence="2" id="KW-0732">Signal</keyword>
<evidence type="ECO:0000313" key="3">
    <source>
        <dbReference type="EMBL" id="GFR81791.1"/>
    </source>
</evidence>
<keyword evidence="4" id="KW-1185">Reference proteome</keyword>
<reference evidence="3 4" key="1">
    <citation type="journal article" date="2021" name="Elife">
        <title>Chloroplast acquisition without the gene transfer in kleptoplastic sea slugs, Plakobranchus ocellatus.</title>
        <authorList>
            <person name="Maeda T."/>
            <person name="Takahashi S."/>
            <person name="Yoshida T."/>
            <person name="Shimamura S."/>
            <person name="Takaki Y."/>
            <person name="Nagai Y."/>
            <person name="Toyoda A."/>
            <person name="Suzuki Y."/>
            <person name="Arimoto A."/>
            <person name="Ishii H."/>
            <person name="Satoh N."/>
            <person name="Nishiyama T."/>
            <person name="Hasebe M."/>
            <person name="Maruyama T."/>
            <person name="Minagawa J."/>
            <person name="Obokata J."/>
            <person name="Shigenobu S."/>
        </authorList>
    </citation>
    <scope>NUCLEOTIDE SEQUENCE [LARGE SCALE GENOMIC DNA]</scope>
</reference>
<evidence type="ECO:0000313" key="4">
    <source>
        <dbReference type="Proteomes" id="UP000762676"/>
    </source>
</evidence>
<dbReference type="Proteomes" id="UP000762676">
    <property type="component" value="Unassembled WGS sequence"/>
</dbReference>